<sequence length="121" mass="13992">MVSESESWLEDVGTLVQAKFKSRSNVLYNHNKKRDKNSIFNTKASTLDHMRENETKHLPQSRKVTVKYQNNACFIELVLHSTQVEFSNGKRSSHFRLKSNRATQVLSGILARQTIYTRSGY</sequence>
<keyword evidence="2" id="KW-1185">Reference proteome</keyword>
<dbReference type="Proteomes" id="UP000735302">
    <property type="component" value="Unassembled WGS sequence"/>
</dbReference>
<name>A0AAV4BH49_9GAST</name>
<dbReference type="EMBL" id="BLXT01005065">
    <property type="protein sequence ID" value="GFO19414.1"/>
    <property type="molecule type" value="Genomic_DNA"/>
</dbReference>
<evidence type="ECO:0000313" key="1">
    <source>
        <dbReference type="EMBL" id="GFO19414.1"/>
    </source>
</evidence>
<protein>
    <submittedName>
        <fullName evidence="1">Uncharacterized protein</fullName>
    </submittedName>
</protein>
<organism evidence="1 2">
    <name type="scientific">Plakobranchus ocellatus</name>
    <dbReference type="NCBI Taxonomy" id="259542"/>
    <lineage>
        <taxon>Eukaryota</taxon>
        <taxon>Metazoa</taxon>
        <taxon>Spiralia</taxon>
        <taxon>Lophotrochozoa</taxon>
        <taxon>Mollusca</taxon>
        <taxon>Gastropoda</taxon>
        <taxon>Heterobranchia</taxon>
        <taxon>Euthyneura</taxon>
        <taxon>Panpulmonata</taxon>
        <taxon>Sacoglossa</taxon>
        <taxon>Placobranchoidea</taxon>
        <taxon>Plakobranchidae</taxon>
        <taxon>Plakobranchus</taxon>
    </lineage>
</organism>
<reference evidence="1 2" key="1">
    <citation type="journal article" date="2021" name="Elife">
        <title>Chloroplast acquisition without the gene transfer in kleptoplastic sea slugs, Plakobranchus ocellatus.</title>
        <authorList>
            <person name="Maeda T."/>
            <person name="Takahashi S."/>
            <person name="Yoshida T."/>
            <person name="Shimamura S."/>
            <person name="Takaki Y."/>
            <person name="Nagai Y."/>
            <person name="Toyoda A."/>
            <person name="Suzuki Y."/>
            <person name="Arimoto A."/>
            <person name="Ishii H."/>
            <person name="Satoh N."/>
            <person name="Nishiyama T."/>
            <person name="Hasebe M."/>
            <person name="Maruyama T."/>
            <person name="Minagawa J."/>
            <person name="Obokata J."/>
            <person name="Shigenobu S."/>
        </authorList>
    </citation>
    <scope>NUCLEOTIDE SEQUENCE [LARGE SCALE GENOMIC DNA]</scope>
</reference>
<proteinExistence type="predicted"/>
<accession>A0AAV4BH49</accession>
<dbReference type="AlphaFoldDB" id="A0AAV4BH49"/>
<evidence type="ECO:0000313" key="2">
    <source>
        <dbReference type="Proteomes" id="UP000735302"/>
    </source>
</evidence>
<gene>
    <name evidence="1" type="ORF">PoB_004591900</name>
</gene>
<comment type="caution">
    <text evidence="1">The sequence shown here is derived from an EMBL/GenBank/DDBJ whole genome shotgun (WGS) entry which is preliminary data.</text>
</comment>